<evidence type="ECO:0000313" key="6">
    <source>
        <dbReference type="Proteomes" id="UP000595895"/>
    </source>
</evidence>
<dbReference type="AlphaFoldDB" id="A0A7T7M8V2"/>
<reference evidence="5 6" key="1">
    <citation type="submission" date="2020-12" db="EMBL/GenBank/DDBJ databases">
        <authorList>
            <person name="Zhou J."/>
        </authorList>
    </citation>
    <scope>NUCLEOTIDE SEQUENCE [LARGE SCALE GENOMIC DNA]</scope>
    <source>
        <strain evidence="5 6">CCUG 61299</strain>
    </source>
</reference>
<dbReference type="Gene3D" id="3.40.50.2000">
    <property type="entry name" value="Glycogen Phosphorylase B"/>
    <property type="match status" value="2"/>
</dbReference>
<keyword evidence="1" id="KW-0328">Glycosyltransferase</keyword>
<dbReference type="KEGG" id="awe:JG540_08075"/>
<dbReference type="InterPro" id="IPR028098">
    <property type="entry name" value="Glyco_trans_4-like_N"/>
</dbReference>
<dbReference type="Pfam" id="PF00534">
    <property type="entry name" value="Glycos_transf_1"/>
    <property type="match status" value="1"/>
</dbReference>
<dbReference type="PANTHER" id="PTHR46401">
    <property type="entry name" value="GLYCOSYLTRANSFERASE WBBK-RELATED"/>
    <property type="match status" value="1"/>
</dbReference>
<gene>
    <name evidence="5" type="ORF">JG540_08075</name>
</gene>
<evidence type="ECO:0000259" key="4">
    <source>
        <dbReference type="Pfam" id="PF13439"/>
    </source>
</evidence>
<accession>A0A7T7M8V2</accession>
<evidence type="ECO:0000256" key="2">
    <source>
        <dbReference type="ARBA" id="ARBA00022679"/>
    </source>
</evidence>
<sequence>MKVLLDATAIPANLGGVGRYVDDLVPELIKEGVNLALAVQERDVAHFSAKVPRAHLFPVPPVLENRAARLAWEQVGLPALVRRLQPDVLHCPHYTFPSLHKVPVVVTLHDATFFSHPQAHGCLKQRFFTTAIRRAVAGADALVVPSAATRDETMKYVGGEASRFHVAYHGVDQQVFHPVDDAERERVRRALGLAERSYIGFLGTLEPRKNVPNLVRAWVQAFHDDPQAPALVLAGGKGWDQEVEPALAAVPKHMTVLRPGYLPLEDLPGFLSGSEVLAYPSIAEGFGLPVLEAMACGAAVLTTRETSLPEVGGQAVAYCGLDAASISRALVELHVDAGRRAELRRAAQERASSEQFSWRASARAHVAAYQEALARG</sequence>
<feature type="domain" description="Glycosyltransferase subfamily 4-like N-terminal" evidence="4">
    <location>
        <begin position="15"/>
        <end position="173"/>
    </location>
</feature>
<name>A0A7T7M8V2_9ACTO</name>
<keyword evidence="2 5" id="KW-0808">Transferase</keyword>
<dbReference type="RefSeq" id="WP_200275223.1">
    <property type="nucleotide sequence ID" value="NZ_CP066802.1"/>
</dbReference>
<dbReference type="SUPFAM" id="SSF53756">
    <property type="entry name" value="UDP-Glycosyltransferase/glycogen phosphorylase"/>
    <property type="match status" value="1"/>
</dbReference>
<dbReference type="PANTHER" id="PTHR46401:SF2">
    <property type="entry name" value="GLYCOSYLTRANSFERASE WBBK-RELATED"/>
    <property type="match status" value="1"/>
</dbReference>
<feature type="domain" description="Glycosyl transferase family 1" evidence="3">
    <location>
        <begin position="184"/>
        <end position="349"/>
    </location>
</feature>
<protein>
    <submittedName>
        <fullName evidence="5">Glycosyltransferase family 4 protein</fullName>
    </submittedName>
</protein>
<dbReference type="CDD" id="cd03809">
    <property type="entry name" value="GT4_MtfB-like"/>
    <property type="match status" value="1"/>
</dbReference>
<dbReference type="GO" id="GO:0016757">
    <property type="term" value="F:glycosyltransferase activity"/>
    <property type="evidence" value="ECO:0007669"/>
    <property type="project" value="UniProtKB-KW"/>
</dbReference>
<evidence type="ECO:0000313" key="5">
    <source>
        <dbReference type="EMBL" id="QQM66997.1"/>
    </source>
</evidence>
<organism evidence="5 6">
    <name type="scientific">Actinomyces weissii</name>
    <dbReference type="NCBI Taxonomy" id="675090"/>
    <lineage>
        <taxon>Bacteria</taxon>
        <taxon>Bacillati</taxon>
        <taxon>Actinomycetota</taxon>
        <taxon>Actinomycetes</taxon>
        <taxon>Actinomycetales</taxon>
        <taxon>Actinomycetaceae</taxon>
        <taxon>Actinomyces</taxon>
    </lineage>
</organism>
<dbReference type="GO" id="GO:0009103">
    <property type="term" value="P:lipopolysaccharide biosynthetic process"/>
    <property type="evidence" value="ECO:0007669"/>
    <property type="project" value="TreeGrafter"/>
</dbReference>
<evidence type="ECO:0000256" key="1">
    <source>
        <dbReference type="ARBA" id="ARBA00022676"/>
    </source>
</evidence>
<keyword evidence="6" id="KW-1185">Reference proteome</keyword>
<proteinExistence type="predicted"/>
<evidence type="ECO:0000259" key="3">
    <source>
        <dbReference type="Pfam" id="PF00534"/>
    </source>
</evidence>
<dbReference type="EMBL" id="CP066802">
    <property type="protein sequence ID" value="QQM66997.1"/>
    <property type="molecule type" value="Genomic_DNA"/>
</dbReference>
<dbReference type="InterPro" id="IPR001296">
    <property type="entry name" value="Glyco_trans_1"/>
</dbReference>
<dbReference type="Proteomes" id="UP000595895">
    <property type="component" value="Chromosome"/>
</dbReference>
<dbReference type="Pfam" id="PF13439">
    <property type="entry name" value="Glyco_transf_4"/>
    <property type="match status" value="1"/>
</dbReference>